<dbReference type="GO" id="GO:0004553">
    <property type="term" value="F:hydrolase activity, hydrolyzing O-glycosyl compounds"/>
    <property type="evidence" value="ECO:0007669"/>
    <property type="project" value="InterPro"/>
</dbReference>
<dbReference type="Pfam" id="PF00553">
    <property type="entry name" value="CBM_2"/>
    <property type="match status" value="1"/>
</dbReference>
<evidence type="ECO:0000256" key="4">
    <source>
        <dbReference type="SAM" id="SignalP"/>
    </source>
</evidence>
<sequence>MRKSGSKPAAVVLALVVAVLFASTLFATTTSATAAATRIMPLGDSITGSPGCWRALLWNRLQSTGHTNIDFVGTLPTQGCGVAHDGDNEGHGGYLATNIASQNLLTGWLSATKPDIVLMHLGTNDVWSNIAPATILSAFTTLVNQMRASNPGMKILVAKIIPMAPSNCGDCGQRAVNFNNAIPAWAAATTTAQSPITVVDQWAGFNTGSDTYDGVHPNAAGDQKMSDKWYPPLVSALGGTSTPTATTTITPPPPGGCTATYKNGGQWQGGFQGEVTVKNTGSSPMTAWTVGWTFANGQQITQIWGGTLSASGSSVTVRNAGWNGSLAPGASTTFGFLASWNGTNTAPTPSCSR</sequence>
<dbReference type="InterPro" id="IPR036514">
    <property type="entry name" value="SGNH_hydro_sf"/>
</dbReference>
<dbReference type="GO" id="GO:0030247">
    <property type="term" value="F:polysaccharide binding"/>
    <property type="evidence" value="ECO:0007669"/>
    <property type="project" value="UniProtKB-UniRule"/>
</dbReference>
<dbReference type="InterPro" id="IPR013830">
    <property type="entry name" value="SGNH_hydro"/>
</dbReference>
<dbReference type="GO" id="GO:0004622">
    <property type="term" value="F:phosphatidylcholine lysophospholipase activity"/>
    <property type="evidence" value="ECO:0007669"/>
    <property type="project" value="TreeGrafter"/>
</dbReference>
<dbReference type="SUPFAM" id="SSF52266">
    <property type="entry name" value="SGNH hydrolase"/>
    <property type="match status" value="1"/>
</dbReference>
<dbReference type="PROSITE" id="PS51173">
    <property type="entry name" value="CBM2"/>
    <property type="match status" value="1"/>
</dbReference>
<dbReference type="GO" id="GO:0000272">
    <property type="term" value="P:polysaccharide catabolic process"/>
    <property type="evidence" value="ECO:0007669"/>
    <property type="project" value="UniProtKB-KW"/>
</dbReference>
<dbReference type="PANTHER" id="PTHR30383">
    <property type="entry name" value="THIOESTERASE 1/PROTEASE 1/LYSOPHOSPHOLIPASE L1"/>
    <property type="match status" value="1"/>
</dbReference>
<keyword evidence="3" id="KW-0119">Carbohydrate metabolism</keyword>
<dbReference type="RefSeq" id="WP_103956168.1">
    <property type="nucleotide sequence ID" value="NZ_FNVT01000003.1"/>
</dbReference>
<dbReference type="InterPro" id="IPR018366">
    <property type="entry name" value="CBM2_CS"/>
</dbReference>
<protein>
    <submittedName>
        <fullName evidence="6">GDSL-like Lipase/Acylhydrolase family protein</fullName>
    </submittedName>
</protein>
<evidence type="ECO:0000256" key="2">
    <source>
        <dbReference type="ARBA" id="ARBA00023295"/>
    </source>
</evidence>
<dbReference type="AlphaFoldDB" id="A0A1H6BN82"/>
<gene>
    <name evidence="6" type="ORF">SAMN05444920_103504</name>
</gene>
<evidence type="ECO:0000313" key="6">
    <source>
        <dbReference type="EMBL" id="SEG61857.1"/>
    </source>
</evidence>
<reference evidence="6 7" key="1">
    <citation type="submission" date="2016-10" db="EMBL/GenBank/DDBJ databases">
        <authorList>
            <person name="de Groot N.N."/>
        </authorList>
    </citation>
    <scope>NUCLEOTIDE SEQUENCE [LARGE SCALE GENOMIC DNA]</scope>
    <source>
        <strain evidence="6 7">CGMCC 4.7037</strain>
    </source>
</reference>
<dbReference type="SUPFAM" id="SSF49384">
    <property type="entry name" value="Carbohydrate-binding domain"/>
    <property type="match status" value="1"/>
</dbReference>
<evidence type="ECO:0000313" key="7">
    <source>
        <dbReference type="Proteomes" id="UP000236732"/>
    </source>
</evidence>
<dbReference type="Proteomes" id="UP000236732">
    <property type="component" value="Unassembled WGS sequence"/>
</dbReference>
<proteinExistence type="predicted"/>
<dbReference type="InterPro" id="IPR001919">
    <property type="entry name" value="CBD2"/>
</dbReference>
<dbReference type="InterPro" id="IPR051532">
    <property type="entry name" value="Ester_Hydrolysis_Enzymes"/>
</dbReference>
<dbReference type="PANTHER" id="PTHR30383:SF2">
    <property type="entry name" value="CELLULOSE-BINDING PROTEIN"/>
    <property type="match status" value="1"/>
</dbReference>
<keyword evidence="3" id="KW-0624">Polysaccharide degradation</keyword>
<keyword evidence="1 6" id="KW-0378">Hydrolase</keyword>
<organism evidence="6 7">
    <name type="scientific">Nonomuraea solani</name>
    <dbReference type="NCBI Taxonomy" id="1144553"/>
    <lineage>
        <taxon>Bacteria</taxon>
        <taxon>Bacillati</taxon>
        <taxon>Actinomycetota</taxon>
        <taxon>Actinomycetes</taxon>
        <taxon>Streptosporangiales</taxon>
        <taxon>Streptosporangiaceae</taxon>
        <taxon>Nonomuraea</taxon>
    </lineage>
</organism>
<dbReference type="Pfam" id="PF13472">
    <property type="entry name" value="Lipase_GDSL_2"/>
    <property type="match status" value="1"/>
</dbReference>
<dbReference type="InterPro" id="IPR008965">
    <property type="entry name" value="CBM2/CBM3_carb-bd_dom_sf"/>
</dbReference>
<evidence type="ECO:0000256" key="1">
    <source>
        <dbReference type="ARBA" id="ARBA00022801"/>
    </source>
</evidence>
<dbReference type="PROSITE" id="PS00561">
    <property type="entry name" value="CBM2_A"/>
    <property type="match status" value="1"/>
</dbReference>
<feature type="domain" description="CBM2" evidence="5">
    <location>
        <begin position="250"/>
        <end position="353"/>
    </location>
</feature>
<keyword evidence="4" id="KW-0732">Signal</keyword>
<dbReference type="Gene3D" id="2.60.40.290">
    <property type="match status" value="1"/>
</dbReference>
<accession>A0A1H6BN82</accession>
<dbReference type="EMBL" id="FNVT01000003">
    <property type="protein sequence ID" value="SEG61857.1"/>
    <property type="molecule type" value="Genomic_DNA"/>
</dbReference>
<feature type="chain" id="PRO_5038488759" evidence="4">
    <location>
        <begin position="28"/>
        <end position="353"/>
    </location>
</feature>
<evidence type="ECO:0000256" key="3">
    <source>
        <dbReference type="ARBA" id="ARBA00023326"/>
    </source>
</evidence>
<dbReference type="CDD" id="cd01833">
    <property type="entry name" value="XynB_like"/>
    <property type="match status" value="1"/>
</dbReference>
<dbReference type="InterPro" id="IPR012291">
    <property type="entry name" value="CBM2_carb-bd_dom_sf"/>
</dbReference>
<keyword evidence="2" id="KW-0326">Glycosidase</keyword>
<name>A0A1H6BN82_9ACTN</name>
<keyword evidence="7" id="KW-1185">Reference proteome</keyword>
<evidence type="ECO:0000259" key="5">
    <source>
        <dbReference type="PROSITE" id="PS51173"/>
    </source>
</evidence>
<dbReference type="Gene3D" id="3.40.50.1110">
    <property type="entry name" value="SGNH hydrolase"/>
    <property type="match status" value="1"/>
</dbReference>
<dbReference type="OrthoDB" id="468550at2"/>
<dbReference type="SMART" id="SM00637">
    <property type="entry name" value="CBD_II"/>
    <property type="match status" value="1"/>
</dbReference>
<feature type="signal peptide" evidence="4">
    <location>
        <begin position="1"/>
        <end position="27"/>
    </location>
</feature>